<reference evidence="1" key="1">
    <citation type="submission" date="2024-07" db="EMBL/GenBank/DDBJ databases">
        <title>Metagenome and Metagenome-Assembled Genomes of Archaea from a hot spring from the geothermal field of Los Azufres, Mexico.</title>
        <authorList>
            <person name="Marin-Paredes R."/>
            <person name="Martinez-Romero E."/>
            <person name="Servin-Garciduenas L.E."/>
        </authorList>
    </citation>
    <scope>NUCLEOTIDE SEQUENCE</scope>
</reference>
<gene>
    <name evidence="1" type="ORF">TU35_000505</name>
</gene>
<comment type="caution">
    <text evidence="1">The sequence shown here is derived from an EMBL/GenBank/DDBJ whole genome shotgun (WGS) entry which is preliminary data.</text>
</comment>
<accession>A0ACC6UZ17</accession>
<sequence>MRHTADIVRRHVAFYNAFLRERTFYLGMAAALAAYMARAFAGGMFIPYVISDVSNGLYYRRLGLLYAGLWLLFASAVIYSATEWLFRPFWSSIARSIVEIKQKLIGGLRRSADNGDIIGRVVNDVDFVMWNVGGAINTFVPNILTAAVSEATILQMSQPLGLLALTGLPLFMVLLEYYVREVEKARYIERGAYSESIYAAGEYLNGQGSAERFKTALRSWLRGIGWNIFLDRVYWSGGLALNYVMPLAVALLGVRYAERGALSVGSLLGALYASLNMYSALVNALWGICVLGQNNAPINRILAIRAAEVKATA</sequence>
<keyword evidence="1" id="KW-0812">Transmembrane</keyword>
<dbReference type="EMBL" id="JZWT02000001">
    <property type="protein sequence ID" value="MFB6489724.1"/>
    <property type="molecule type" value="Genomic_DNA"/>
</dbReference>
<evidence type="ECO:0000313" key="1">
    <source>
        <dbReference type="EMBL" id="MFB6489724.1"/>
    </source>
</evidence>
<dbReference type="Proteomes" id="UP000033636">
    <property type="component" value="Unassembled WGS sequence"/>
</dbReference>
<proteinExistence type="predicted"/>
<evidence type="ECO:0000313" key="2">
    <source>
        <dbReference type="Proteomes" id="UP000033636"/>
    </source>
</evidence>
<protein>
    <submittedName>
        <fullName evidence="1">ABC transporter transmembrane domain-containing protein</fullName>
    </submittedName>
</protein>
<name>A0ACC6UZ17_9CREN</name>
<keyword evidence="1" id="KW-0472">Membrane</keyword>
<organism evidence="1 2">
    <name type="scientific">Thermoproteus sp. AZ2</name>
    <dbReference type="NCBI Taxonomy" id="1609232"/>
    <lineage>
        <taxon>Archaea</taxon>
        <taxon>Thermoproteota</taxon>
        <taxon>Thermoprotei</taxon>
        <taxon>Thermoproteales</taxon>
        <taxon>Thermoproteaceae</taxon>
        <taxon>Thermoproteus</taxon>
    </lineage>
</organism>